<gene>
    <name evidence="1" type="primary">BPH1_5</name>
    <name evidence="1" type="ORF">LTR16_010779</name>
</gene>
<proteinExistence type="predicted"/>
<comment type="caution">
    <text evidence="1">The sequence shown here is derived from an EMBL/GenBank/DDBJ whole genome shotgun (WGS) entry which is preliminary data.</text>
</comment>
<reference evidence="1 2" key="1">
    <citation type="submission" date="2023-08" db="EMBL/GenBank/DDBJ databases">
        <title>Black Yeasts Isolated from many extreme environments.</title>
        <authorList>
            <person name="Coleine C."/>
            <person name="Stajich J.E."/>
            <person name="Selbmann L."/>
        </authorList>
    </citation>
    <scope>NUCLEOTIDE SEQUENCE [LARGE SCALE GENOMIC DNA]</scope>
    <source>
        <strain evidence="1 2">CCFEE 536</strain>
    </source>
</reference>
<organism evidence="1 2">
    <name type="scientific">Cryomyces antarcticus</name>
    <dbReference type="NCBI Taxonomy" id="329879"/>
    <lineage>
        <taxon>Eukaryota</taxon>
        <taxon>Fungi</taxon>
        <taxon>Dikarya</taxon>
        <taxon>Ascomycota</taxon>
        <taxon>Pezizomycotina</taxon>
        <taxon>Dothideomycetes</taxon>
        <taxon>Dothideomycetes incertae sedis</taxon>
        <taxon>Cryomyces</taxon>
    </lineage>
</organism>
<keyword evidence="2" id="KW-1185">Reference proteome</keyword>
<dbReference type="Proteomes" id="UP001357485">
    <property type="component" value="Unassembled WGS sequence"/>
</dbReference>
<accession>A0ABR0LIQ8</accession>
<protein>
    <submittedName>
        <fullName evidence="1">Beige protein-like 1</fullName>
    </submittedName>
</protein>
<dbReference type="EMBL" id="JAVRRA010019577">
    <property type="protein sequence ID" value="KAK5178647.1"/>
    <property type="molecule type" value="Genomic_DNA"/>
</dbReference>
<evidence type="ECO:0000313" key="1">
    <source>
        <dbReference type="EMBL" id="KAK5178647.1"/>
    </source>
</evidence>
<sequence length="53" mass="5582">LVKRLNNVDSSREEGTNFAAAITCILPMAQTVYTGDDDGRVVSQLHATGGTTS</sequence>
<feature type="non-terminal residue" evidence="1">
    <location>
        <position position="1"/>
    </location>
</feature>
<name>A0ABR0LIQ8_9PEZI</name>
<evidence type="ECO:0000313" key="2">
    <source>
        <dbReference type="Proteomes" id="UP001357485"/>
    </source>
</evidence>